<dbReference type="SUPFAM" id="SSF53756">
    <property type="entry name" value="UDP-Glycosyltransferase/glycogen phosphorylase"/>
    <property type="match status" value="1"/>
</dbReference>
<dbReference type="Pfam" id="PF13439">
    <property type="entry name" value="Glyco_transf_4"/>
    <property type="match status" value="1"/>
</dbReference>
<evidence type="ECO:0000313" key="4">
    <source>
        <dbReference type="Proteomes" id="UP000011721"/>
    </source>
</evidence>
<proteinExistence type="predicted"/>
<accession>M1P4Z0</accession>
<dbReference type="CDD" id="cd03811">
    <property type="entry name" value="GT4_GT28_WabH-like"/>
    <property type="match status" value="1"/>
</dbReference>
<gene>
    <name evidence="3" type="ordered locus">UWK_01983</name>
</gene>
<evidence type="ECO:0000313" key="3">
    <source>
        <dbReference type="EMBL" id="AGF78533.1"/>
    </source>
</evidence>
<dbReference type="OrthoDB" id="9806653at2"/>
<keyword evidence="4" id="KW-1185">Reference proteome</keyword>
<evidence type="ECO:0000259" key="1">
    <source>
        <dbReference type="Pfam" id="PF00534"/>
    </source>
</evidence>
<name>M1P4Z0_DESSD</name>
<feature type="domain" description="Glycosyltransferase subfamily 4-like N-terminal" evidence="2">
    <location>
        <begin position="19"/>
        <end position="169"/>
    </location>
</feature>
<dbReference type="PANTHER" id="PTHR45947:SF3">
    <property type="entry name" value="SULFOQUINOVOSYL TRANSFERASE SQD2"/>
    <property type="match status" value="1"/>
</dbReference>
<dbReference type="HOGENOM" id="CLU_009583_0_3_7"/>
<dbReference type="RefSeq" id="WP_015404224.1">
    <property type="nucleotide sequence ID" value="NC_020304.1"/>
</dbReference>
<dbReference type="InterPro" id="IPR001296">
    <property type="entry name" value="Glyco_trans_1"/>
</dbReference>
<dbReference type="AlphaFoldDB" id="M1P4Z0"/>
<dbReference type="PATRIC" id="fig|1167006.5.peg.2173"/>
<dbReference type="Gene3D" id="3.40.50.2000">
    <property type="entry name" value="Glycogen Phosphorylase B"/>
    <property type="match status" value="2"/>
</dbReference>
<dbReference type="eggNOG" id="COG0438">
    <property type="taxonomic scope" value="Bacteria"/>
</dbReference>
<dbReference type="InterPro" id="IPR050194">
    <property type="entry name" value="Glycosyltransferase_grp1"/>
</dbReference>
<protein>
    <submittedName>
        <fullName evidence="3">Glycosyltransferase</fullName>
    </submittedName>
</protein>
<dbReference type="STRING" id="1167006.UWK_01983"/>
<organism evidence="3 4">
    <name type="scientific">Desulfocapsa sulfexigens (strain DSM 10523 / SB164P1)</name>
    <dbReference type="NCBI Taxonomy" id="1167006"/>
    <lineage>
        <taxon>Bacteria</taxon>
        <taxon>Pseudomonadati</taxon>
        <taxon>Thermodesulfobacteriota</taxon>
        <taxon>Desulfobulbia</taxon>
        <taxon>Desulfobulbales</taxon>
        <taxon>Desulfocapsaceae</taxon>
        <taxon>Desulfocapsa</taxon>
    </lineage>
</organism>
<dbReference type="KEGG" id="dsf:UWK_01983"/>
<reference evidence="4" key="1">
    <citation type="journal article" date="2013" name="Stand. Genomic Sci.">
        <title>Complete genome sequence of Desulfocapsa sulfexigens, a marine deltaproteobacterium specialized in disproportionating inorganic sulfur compounds.</title>
        <authorList>
            <person name="Finster K.W."/>
            <person name="Kjeldsen K.U."/>
            <person name="Kube M."/>
            <person name="Reinhardt R."/>
            <person name="Mussmann M."/>
            <person name="Amann R."/>
            <person name="Schreiber L."/>
        </authorList>
    </citation>
    <scope>NUCLEOTIDE SEQUENCE [LARGE SCALE GENOMIC DNA]</scope>
    <source>
        <strain evidence="4">DSM 10523 / SB164P1</strain>
    </source>
</reference>
<dbReference type="Proteomes" id="UP000011721">
    <property type="component" value="Chromosome"/>
</dbReference>
<feature type="domain" description="Glycosyl transferase family 1" evidence="1">
    <location>
        <begin position="173"/>
        <end position="333"/>
    </location>
</feature>
<dbReference type="Pfam" id="PF00534">
    <property type="entry name" value="Glycos_transf_1"/>
    <property type="match status" value="1"/>
</dbReference>
<keyword evidence="3" id="KW-0808">Transferase</keyword>
<dbReference type="GO" id="GO:0016757">
    <property type="term" value="F:glycosyltransferase activity"/>
    <property type="evidence" value="ECO:0007669"/>
    <property type="project" value="InterPro"/>
</dbReference>
<sequence>MNDISPPYKLVIVLQDLEFGGTQRYAINLLQYIDRSLFDPELWVLRGGMDMAPLAKQTGVQIRWFSKGSRVTPLALYHFFRCLARNRPTILYPLTVVPNIWARIFGTLLRVPVLISSYRNLYANQYERLLWPLSTHIICNAEAIREKLVKKHRVKRSRISVVSNGVDTEFFVPDSAKQSIPLTILYAGRLVYQKDPLTLLKAFVRIKEARPEVRLLVVGNGDLRCELLQFIKHHSLEEHVSLIGGTVDIKKYMQKARIFLLSSLYEGSPNILIEAMACGLPVVATRTSGIPELIEHGRNGYLVLPGDSKTMAKQAIHLLSDSHLWETMSTQARIKVLTNHKLKECVRLTEKILLAHLPEQK</sequence>
<evidence type="ECO:0000259" key="2">
    <source>
        <dbReference type="Pfam" id="PF13439"/>
    </source>
</evidence>
<dbReference type="InterPro" id="IPR028098">
    <property type="entry name" value="Glyco_trans_4-like_N"/>
</dbReference>
<dbReference type="PANTHER" id="PTHR45947">
    <property type="entry name" value="SULFOQUINOVOSYL TRANSFERASE SQD2"/>
    <property type="match status" value="1"/>
</dbReference>
<dbReference type="EMBL" id="CP003985">
    <property type="protein sequence ID" value="AGF78533.1"/>
    <property type="molecule type" value="Genomic_DNA"/>
</dbReference>